<dbReference type="InterPro" id="IPR036513">
    <property type="entry name" value="STAS_dom_sf"/>
</dbReference>
<organism evidence="1 2">
    <name type="scientific">Tenacibaculum polynesiense</name>
    <dbReference type="NCBI Taxonomy" id="3137857"/>
    <lineage>
        <taxon>Bacteria</taxon>
        <taxon>Pseudomonadati</taxon>
        <taxon>Bacteroidota</taxon>
        <taxon>Flavobacteriia</taxon>
        <taxon>Flavobacteriales</taxon>
        <taxon>Flavobacteriaceae</taxon>
        <taxon>Tenacibaculum</taxon>
    </lineage>
</organism>
<proteinExistence type="predicted"/>
<keyword evidence="2" id="KW-1185">Reference proteome</keyword>
<sequence length="110" mass="12954">MKIDTTESYTLVTVEENSFNEFYQYFEKQYVNFQENHLIIDFSSQKNVVEKNISLFLSYASMHKKNGMSFVLICTNIDIDAFPEEFNIVPTLQEAEDVIEMENIQRDLGF</sequence>
<dbReference type="EMBL" id="CAXJIO010000012">
    <property type="protein sequence ID" value="CAL2103309.1"/>
    <property type="molecule type" value="Genomic_DNA"/>
</dbReference>
<evidence type="ECO:0000313" key="1">
    <source>
        <dbReference type="EMBL" id="CAL2103309.1"/>
    </source>
</evidence>
<gene>
    <name evidence="1" type="ORF">T190423A01A_30423</name>
</gene>
<reference evidence="1 2" key="1">
    <citation type="submission" date="2024-05" db="EMBL/GenBank/DDBJ databases">
        <authorList>
            <person name="Duchaud E."/>
        </authorList>
    </citation>
    <scope>NUCLEOTIDE SEQUENCE [LARGE SCALE GENOMIC DNA]</scope>
    <source>
        <strain evidence="1">Ena-SAMPLE-TAB-13-05-2024-13:56:06:370-140308</strain>
    </source>
</reference>
<dbReference type="Gene3D" id="3.30.750.24">
    <property type="entry name" value="STAS domain"/>
    <property type="match status" value="1"/>
</dbReference>
<comment type="caution">
    <text evidence="1">The sequence shown here is derived from an EMBL/GenBank/DDBJ whole genome shotgun (WGS) entry which is preliminary data.</text>
</comment>
<dbReference type="RefSeq" id="WP_348717455.1">
    <property type="nucleotide sequence ID" value="NZ_CAXJIO010000012.1"/>
</dbReference>
<protein>
    <submittedName>
        <fullName evidence="1">Uncharacterized protein</fullName>
    </submittedName>
</protein>
<name>A0ABM9PD10_9FLAO</name>
<evidence type="ECO:0000313" key="2">
    <source>
        <dbReference type="Proteomes" id="UP001497527"/>
    </source>
</evidence>
<accession>A0ABM9PD10</accession>
<dbReference type="Proteomes" id="UP001497527">
    <property type="component" value="Unassembled WGS sequence"/>
</dbReference>